<evidence type="ECO:0000259" key="1">
    <source>
        <dbReference type="Pfam" id="PF01978"/>
    </source>
</evidence>
<sequence length="219" mass="25178">MLIKDLRQFGFSKNMAAIYLSMFDKAETKAGEIIRSTGLHRNIVYTGLQKLEEKKLITKTNKSGVASYKVLNPERLLGELDNKKKLAEQIIEELKSKQPHHTQEIIVHEGVEEIRKNELQLYTRTKKGDVLRYLGISPYWHTVMGTRLRKKAIEIQNKNGFELRALSGFIDDQESNYVAATKNLTTFKIIPDITSREVETIIANDRIIIKTFVEPFSVI</sequence>
<proteinExistence type="predicted"/>
<feature type="domain" description="Transcription regulator TrmB N-terminal" evidence="1">
    <location>
        <begin position="6"/>
        <end position="74"/>
    </location>
</feature>
<comment type="caution">
    <text evidence="2">The sequence shown here is derived from an EMBL/GenBank/DDBJ whole genome shotgun (WGS) entry which is preliminary data.</text>
</comment>
<dbReference type="AlphaFoldDB" id="A0A2M6P278"/>
<name>A0A2M6P278_9BACT</name>
<protein>
    <recommendedName>
        <fullName evidence="1">Transcription regulator TrmB N-terminal domain-containing protein</fullName>
    </recommendedName>
</protein>
<dbReference type="Proteomes" id="UP000228528">
    <property type="component" value="Unassembled WGS sequence"/>
</dbReference>
<dbReference type="InterPro" id="IPR002831">
    <property type="entry name" value="Tscrpt_reg_TrmB_N"/>
</dbReference>
<accession>A0A2M6P278</accession>
<dbReference type="Gene3D" id="1.10.10.10">
    <property type="entry name" value="Winged helix-like DNA-binding domain superfamily/Winged helix DNA-binding domain"/>
    <property type="match status" value="1"/>
</dbReference>
<dbReference type="EMBL" id="PFBW01000015">
    <property type="protein sequence ID" value="PIR77833.1"/>
    <property type="molecule type" value="Genomic_DNA"/>
</dbReference>
<feature type="non-terminal residue" evidence="2">
    <location>
        <position position="219"/>
    </location>
</feature>
<dbReference type="InterPro" id="IPR036390">
    <property type="entry name" value="WH_DNA-bd_sf"/>
</dbReference>
<dbReference type="InterPro" id="IPR036388">
    <property type="entry name" value="WH-like_DNA-bd_sf"/>
</dbReference>
<dbReference type="Pfam" id="PF01978">
    <property type="entry name" value="TrmB"/>
    <property type="match status" value="1"/>
</dbReference>
<gene>
    <name evidence="2" type="ORF">COU30_00310</name>
</gene>
<evidence type="ECO:0000313" key="3">
    <source>
        <dbReference type="Proteomes" id="UP000228528"/>
    </source>
</evidence>
<organism evidence="2 3">
    <name type="scientific">Candidatus Magasanikbacteria bacterium CG10_big_fil_rev_8_21_14_0_10_38_6</name>
    <dbReference type="NCBI Taxonomy" id="1974647"/>
    <lineage>
        <taxon>Bacteria</taxon>
        <taxon>Candidatus Magasanikiibacteriota</taxon>
    </lineage>
</organism>
<dbReference type="SUPFAM" id="SSF46785">
    <property type="entry name" value="Winged helix' DNA-binding domain"/>
    <property type="match status" value="1"/>
</dbReference>
<evidence type="ECO:0000313" key="2">
    <source>
        <dbReference type="EMBL" id="PIR77833.1"/>
    </source>
</evidence>
<reference evidence="3" key="1">
    <citation type="submission" date="2017-09" db="EMBL/GenBank/DDBJ databases">
        <title>Depth-based differentiation of microbial function through sediment-hosted aquifers and enrichment of novel symbionts in the deep terrestrial subsurface.</title>
        <authorList>
            <person name="Probst A.J."/>
            <person name="Ladd B."/>
            <person name="Jarett J.K."/>
            <person name="Geller-Mcgrath D.E."/>
            <person name="Sieber C.M.K."/>
            <person name="Emerson J.B."/>
            <person name="Anantharaman K."/>
            <person name="Thomas B.C."/>
            <person name="Malmstrom R."/>
            <person name="Stieglmeier M."/>
            <person name="Klingl A."/>
            <person name="Woyke T."/>
            <person name="Ryan C.M."/>
            <person name="Banfield J.F."/>
        </authorList>
    </citation>
    <scope>NUCLEOTIDE SEQUENCE [LARGE SCALE GENOMIC DNA]</scope>
</reference>